<dbReference type="EMBL" id="JYPD01000019">
    <property type="protein sequence ID" value="KXK09307.1"/>
    <property type="molecule type" value="Genomic_DNA"/>
</dbReference>
<gene>
    <name evidence="1" type="ORF">UZ20_WS6002000615</name>
</gene>
<name>A0A136KIR6_9BACT</name>
<dbReference type="AlphaFoldDB" id="A0A136KIR6"/>
<evidence type="ECO:0000313" key="2">
    <source>
        <dbReference type="Proteomes" id="UP000070449"/>
    </source>
</evidence>
<dbReference type="Proteomes" id="UP000070449">
    <property type="component" value="Unassembled WGS sequence"/>
</dbReference>
<dbReference type="InterPro" id="IPR038713">
    <property type="entry name" value="Terminase_Gp1_N_sf"/>
</dbReference>
<protein>
    <submittedName>
        <fullName evidence="1">Terminase small subunit</fullName>
    </submittedName>
</protein>
<comment type="caution">
    <text evidence="1">The sequence shown here is derived from an EMBL/GenBank/DDBJ whole genome shotgun (WGS) entry which is preliminary data.</text>
</comment>
<accession>A0A136KIR6</accession>
<sequence>MNKVVKNEKLNIKQDKFCKLYATKEDFFGNGTRAYAEAYGLNINKKRDYETAKANAYKLLTNAHILKKISELLNEVGLNDALVDKQLLFLIQQHADLGVKLRAIQEYNRLKARHKIALELQAKKPFEVTIGNYQYYTRENIENMKNLSEEDLQRMLAEQVQYHKEVYGLI</sequence>
<evidence type="ECO:0000313" key="1">
    <source>
        <dbReference type="EMBL" id="KXK09307.1"/>
    </source>
</evidence>
<dbReference type="Gene3D" id="1.10.10.1400">
    <property type="entry name" value="Terminase, small subunit, N-terminal DNA-binding domain, HTH motif"/>
    <property type="match status" value="1"/>
</dbReference>
<dbReference type="STRING" id="1617427.UZ20_WS6002000615"/>
<reference evidence="1 2" key="1">
    <citation type="submission" date="2015-02" db="EMBL/GenBank/DDBJ databases">
        <title>Improved understanding of the partial-nitritation anammox process through 23 genomes representing the majority of the microbial community.</title>
        <authorList>
            <person name="Speth D.R."/>
            <person name="In T Zandt M."/>
            <person name="Guerrero Cruz S."/>
            <person name="Jetten M.S."/>
            <person name="Dutilh B.E."/>
        </authorList>
    </citation>
    <scope>NUCLEOTIDE SEQUENCE [LARGE SCALE GENOMIC DNA]</scope>
    <source>
        <strain evidence="1">OLB21</strain>
    </source>
</reference>
<proteinExistence type="predicted"/>
<organism evidence="1 2">
    <name type="scientific">candidate division WS6 bacterium OLB21</name>
    <dbReference type="NCBI Taxonomy" id="1617427"/>
    <lineage>
        <taxon>Bacteria</taxon>
        <taxon>Candidatus Dojkabacteria</taxon>
    </lineage>
</organism>